<evidence type="ECO:0000313" key="2">
    <source>
        <dbReference type="EMBL" id="KKM75424.1"/>
    </source>
</evidence>
<dbReference type="SUPFAM" id="SSF52821">
    <property type="entry name" value="Rhodanese/Cell cycle control phosphatase"/>
    <property type="match status" value="1"/>
</dbReference>
<dbReference type="AlphaFoldDB" id="A0A0F9K052"/>
<dbReference type="InterPro" id="IPR050229">
    <property type="entry name" value="GlpE_sulfurtransferase"/>
</dbReference>
<gene>
    <name evidence="2" type="ORF">LCGC14_1390400</name>
</gene>
<dbReference type="EMBL" id="LAZR01008979">
    <property type="protein sequence ID" value="KKM75424.1"/>
    <property type="molecule type" value="Genomic_DNA"/>
</dbReference>
<dbReference type="Gene3D" id="3.40.250.10">
    <property type="entry name" value="Rhodanese-like domain"/>
    <property type="match status" value="1"/>
</dbReference>
<dbReference type="PANTHER" id="PTHR43031:SF1">
    <property type="entry name" value="PYRIDINE NUCLEOTIDE-DISULPHIDE OXIDOREDUCTASE"/>
    <property type="match status" value="1"/>
</dbReference>
<dbReference type="PROSITE" id="PS50206">
    <property type="entry name" value="RHODANESE_3"/>
    <property type="match status" value="1"/>
</dbReference>
<feature type="domain" description="Rhodanese" evidence="1">
    <location>
        <begin position="16"/>
        <end position="107"/>
    </location>
</feature>
<dbReference type="PANTHER" id="PTHR43031">
    <property type="entry name" value="FAD-DEPENDENT OXIDOREDUCTASE"/>
    <property type="match status" value="1"/>
</dbReference>
<dbReference type="InterPro" id="IPR036873">
    <property type="entry name" value="Rhodanese-like_dom_sf"/>
</dbReference>
<dbReference type="SMART" id="SM00450">
    <property type="entry name" value="RHOD"/>
    <property type="match status" value="1"/>
</dbReference>
<organism evidence="2">
    <name type="scientific">marine sediment metagenome</name>
    <dbReference type="NCBI Taxonomy" id="412755"/>
    <lineage>
        <taxon>unclassified sequences</taxon>
        <taxon>metagenomes</taxon>
        <taxon>ecological metagenomes</taxon>
    </lineage>
</organism>
<dbReference type="CDD" id="cd00158">
    <property type="entry name" value="RHOD"/>
    <property type="match status" value="1"/>
</dbReference>
<comment type="caution">
    <text evidence="2">The sequence shown here is derived from an EMBL/GenBank/DDBJ whole genome shotgun (WGS) entry which is preliminary data.</text>
</comment>
<sequence>MSKCITREALRGMIDRNEDFILVDVLSPECYKEEHIPRSINIPLEDIENKAKELLKEGKEIVVYCGSFQCNMSSLAAEKLTEFGYKNVYDYEGGLQDWKDAGLPLESSKHAKAAG</sequence>
<proteinExistence type="predicted"/>
<reference evidence="2" key="1">
    <citation type="journal article" date="2015" name="Nature">
        <title>Complex archaea that bridge the gap between prokaryotes and eukaryotes.</title>
        <authorList>
            <person name="Spang A."/>
            <person name="Saw J.H."/>
            <person name="Jorgensen S.L."/>
            <person name="Zaremba-Niedzwiedzka K."/>
            <person name="Martijn J."/>
            <person name="Lind A.E."/>
            <person name="van Eijk R."/>
            <person name="Schleper C."/>
            <person name="Guy L."/>
            <person name="Ettema T.J."/>
        </authorList>
    </citation>
    <scope>NUCLEOTIDE SEQUENCE</scope>
</reference>
<dbReference type="Pfam" id="PF00581">
    <property type="entry name" value="Rhodanese"/>
    <property type="match status" value="1"/>
</dbReference>
<name>A0A0F9K052_9ZZZZ</name>
<dbReference type="InterPro" id="IPR001763">
    <property type="entry name" value="Rhodanese-like_dom"/>
</dbReference>
<evidence type="ECO:0000259" key="1">
    <source>
        <dbReference type="PROSITE" id="PS50206"/>
    </source>
</evidence>
<protein>
    <recommendedName>
        <fullName evidence="1">Rhodanese domain-containing protein</fullName>
    </recommendedName>
</protein>
<accession>A0A0F9K052</accession>